<feature type="domain" description="Cyclic nucleotide-binding" evidence="2">
    <location>
        <begin position="30"/>
        <end position="63"/>
    </location>
</feature>
<comment type="caution">
    <text evidence="3">The sequence shown here is derived from an EMBL/GenBank/DDBJ whole genome shotgun (WGS) entry which is preliminary data.</text>
</comment>
<organism evidence="3 4">
    <name type="scientific">Brevifollis gellanilyticus</name>
    <dbReference type="NCBI Taxonomy" id="748831"/>
    <lineage>
        <taxon>Bacteria</taxon>
        <taxon>Pseudomonadati</taxon>
        <taxon>Verrucomicrobiota</taxon>
        <taxon>Verrucomicrobiia</taxon>
        <taxon>Verrucomicrobiales</taxon>
        <taxon>Verrucomicrobiaceae</taxon>
    </lineage>
</organism>
<evidence type="ECO:0000313" key="3">
    <source>
        <dbReference type="EMBL" id="GEP40971.1"/>
    </source>
</evidence>
<evidence type="ECO:0000313" key="4">
    <source>
        <dbReference type="Proteomes" id="UP000321577"/>
    </source>
</evidence>
<reference evidence="3 4" key="1">
    <citation type="submission" date="2019-07" db="EMBL/GenBank/DDBJ databases">
        <title>Whole genome shotgun sequence of Brevifollis gellanilyticus NBRC 108608.</title>
        <authorList>
            <person name="Hosoyama A."/>
            <person name="Uohara A."/>
            <person name="Ohji S."/>
            <person name="Ichikawa N."/>
        </authorList>
    </citation>
    <scope>NUCLEOTIDE SEQUENCE [LARGE SCALE GENOMIC DNA]</scope>
    <source>
        <strain evidence="3 4">NBRC 108608</strain>
    </source>
</reference>
<protein>
    <recommendedName>
        <fullName evidence="2">Cyclic nucleotide-binding domain-containing protein</fullName>
    </recommendedName>
</protein>
<sequence length="63" mass="6972">MADSVLPEEGASAARADEARRDMAEKRVRSFFMVARGEVVHRSDDNTTVTKVTILSDERGFGE</sequence>
<feature type="region of interest" description="Disordered" evidence="1">
    <location>
        <begin position="1"/>
        <end position="21"/>
    </location>
</feature>
<dbReference type="AlphaFoldDB" id="A0A512M3S4"/>
<dbReference type="PROSITE" id="PS50042">
    <property type="entry name" value="CNMP_BINDING_3"/>
    <property type="match status" value="1"/>
</dbReference>
<keyword evidence="4" id="KW-1185">Reference proteome</keyword>
<evidence type="ECO:0000259" key="2">
    <source>
        <dbReference type="PROSITE" id="PS50042"/>
    </source>
</evidence>
<gene>
    <name evidence="3" type="ORF">BGE01nite_02620</name>
</gene>
<accession>A0A512M3S4</accession>
<evidence type="ECO:0000256" key="1">
    <source>
        <dbReference type="SAM" id="MobiDB-lite"/>
    </source>
</evidence>
<dbReference type="Proteomes" id="UP000321577">
    <property type="component" value="Unassembled WGS sequence"/>
</dbReference>
<proteinExistence type="predicted"/>
<dbReference type="InterPro" id="IPR000595">
    <property type="entry name" value="cNMP-bd_dom"/>
</dbReference>
<dbReference type="EMBL" id="BKAG01000001">
    <property type="protein sequence ID" value="GEP40971.1"/>
    <property type="molecule type" value="Genomic_DNA"/>
</dbReference>
<name>A0A512M3S4_9BACT</name>